<evidence type="ECO:0000313" key="1">
    <source>
        <dbReference type="EMBL" id="KAI7935875.1"/>
    </source>
</evidence>
<accession>A0ACC0DP22</accession>
<keyword evidence="2" id="KW-1185">Reference proteome</keyword>
<organism evidence="1 2">
    <name type="scientific">Puccinia striiformis f. sp. tritici</name>
    <dbReference type="NCBI Taxonomy" id="168172"/>
    <lineage>
        <taxon>Eukaryota</taxon>
        <taxon>Fungi</taxon>
        <taxon>Dikarya</taxon>
        <taxon>Basidiomycota</taxon>
        <taxon>Pucciniomycotina</taxon>
        <taxon>Pucciniomycetes</taxon>
        <taxon>Pucciniales</taxon>
        <taxon>Pucciniaceae</taxon>
        <taxon>Puccinia</taxon>
    </lineage>
</organism>
<reference evidence="2" key="1">
    <citation type="journal article" date="2018" name="BMC Genomics">
        <title>Genomic insights into host adaptation between the wheat stripe rust pathogen (Puccinia striiformis f. sp. tritici) and the barley stripe rust pathogen (Puccinia striiformis f. sp. hordei).</title>
        <authorList>
            <person name="Xia C."/>
            <person name="Wang M."/>
            <person name="Yin C."/>
            <person name="Cornejo O.E."/>
            <person name="Hulbert S.H."/>
            <person name="Chen X."/>
        </authorList>
    </citation>
    <scope>NUCLEOTIDE SEQUENCE [LARGE SCALE GENOMIC DNA]</scope>
    <source>
        <strain evidence="2">93-210</strain>
    </source>
</reference>
<reference evidence="2" key="2">
    <citation type="journal article" date="2018" name="Mol. Plant Microbe Interact.">
        <title>Genome sequence resources for the wheat stripe rust pathogen (Puccinia striiformis f. sp. tritici) and the barley stripe rust pathogen (Puccinia striiformis f. sp. hordei).</title>
        <authorList>
            <person name="Xia C."/>
            <person name="Wang M."/>
            <person name="Yin C."/>
            <person name="Cornejo O.E."/>
            <person name="Hulbert S.H."/>
            <person name="Chen X."/>
        </authorList>
    </citation>
    <scope>NUCLEOTIDE SEQUENCE [LARGE SCALE GENOMIC DNA]</scope>
    <source>
        <strain evidence="2">93-210</strain>
    </source>
</reference>
<sequence length="100" mass="10903">MNRHYRRPPVNADPKATESAGKLYFPKSSHRDPVITPSPSISSQVHRLPVAAQIEGGGSASIVYLISPPRESLLGTRKRESSTPHSHSESGRVNEAQYVS</sequence>
<reference evidence="1 2" key="3">
    <citation type="journal article" date="2022" name="Microbiol. Spectr.">
        <title>Folding features and dynamics of 3D genome architecture in plant fungal pathogens.</title>
        <authorList>
            <person name="Xia C."/>
        </authorList>
    </citation>
    <scope>NUCLEOTIDE SEQUENCE [LARGE SCALE GENOMIC DNA]</scope>
    <source>
        <strain evidence="1 2">93-210</strain>
    </source>
</reference>
<dbReference type="EMBL" id="CM045882">
    <property type="protein sequence ID" value="KAI7935875.1"/>
    <property type="molecule type" value="Genomic_DNA"/>
</dbReference>
<dbReference type="Proteomes" id="UP001060170">
    <property type="component" value="Chromosome 18"/>
</dbReference>
<name>A0ACC0DP22_9BASI</name>
<proteinExistence type="predicted"/>
<protein>
    <submittedName>
        <fullName evidence="1">Uncharacterized protein</fullName>
    </submittedName>
</protein>
<gene>
    <name evidence="1" type="ORF">MJO28_016746</name>
</gene>
<evidence type="ECO:0000313" key="2">
    <source>
        <dbReference type="Proteomes" id="UP001060170"/>
    </source>
</evidence>
<comment type="caution">
    <text evidence="1">The sequence shown here is derived from an EMBL/GenBank/DDBJ whole genome shotgun (WGS) entry which is preliminary data.</text>
</comment>